<sequence length="317" mass="34607">MPLNASFSDWANLLVQTITALLGACTLIYNIIKHRAIIKGFIESGRSYYKSCSVLYLHYVLYRFPACCRPKVIDILPDGNLGRTKLIASLLIALVSIVILTAGIVNALFDTPASWMSAVLASLVVTTPSTTLAAHWLLLDQYSSPWLLHILIAITALLPPLVVLALLKQGEGNFWIPILIITLYKAFKPLMCHPTLIALTVVMEVLFEQFNMVFYFLGNSAILGRPLEVWGDFNGWRAAWIYLVGGICTSLCILVANFSLPATLFRAPDGHLEDCPAGLGGPRQNGGQQGNVGTSDPYAIAPVQSAPIQLSSVYYPK</sequence>
<feature type="transmembrane region" description="Helical" evidence="1">
    <location>
        <begin position="146"/>
        <end position="166"/>
    </location>
</feature>
<dbReference type="AlphaFoldDB" id="A0AAD5SIK8"/>
<feature type="transmembrane region" description="Helical" evidence="1">
    <location>
        <begin position="115"/>
        <end position="139"/>
    </location>
</feature>
<name>A0AAD5SIK8_9FUNG</name>
<dbReference type="Proteomes" id="UP001212841">
    <property type="component" value="Unassembled WGS sequence"/>
</dbReference>
<feature type="transmembrane region" description="Helical" evidence="1">
    <location>
        <begin position="13"/>
        <end position="32"/>
    </location>
</feature>
<reference evidence="2" key="1">
    <citation type="submission" date="2020-05" db="EMBL/GenBank/DDBJ databases">
        <title>Phylogenomic resolution of chytrid fungi.</title>
        <authorList>
            <person name="Stajich J.E."/>
            <person name="Amses K."/>
            <person name="Simmons R."/>
            <person name="Seto K."/>
            <person name="Myers J."/>
            <person name="Bonds A."/>
            <person name="Quandt C.A."/>
            <person name="Barry K."/>
            <person name="Liu P."/>
            <person name="Grigoriev I."/>
            <person name="Longcore J.E."/>
            <person name="James T.Y."/>
        </authorList>
    </citation>
    <scope>NUCLEOTIDE SEQUENCE</scope>
    <source>
        <strain evidence="2">JEL0318</strain>
    </source>
</reference>
<keyword evidence="1" id="KW-1133">Transmembrane helix</keyword>
<feature type="transmembrane region" description="Helical" evidence="1">
    <location>
        <begin position="86"/>
        <end position="109"/>
    </location>
</feature>
<dbReference type="EMBL" id="JADGJD010000164">
    <property type="protein sequence ID" value="KAJ3054012.1"/>
    <property type="molecule type" value="Genomic_DNA"/>
</dbReference>
<evidence type="ECO:0000313" key="3">
    <source>
        <dbReference type="Proteomes" id="UP001212841"/>
    </source>
</evidence>
<evidence type="ECO:0000313" key="2">
    <source>
        <dbReference type="EMBL" id="KAJ3054012.1"/>
    </source>
</evidence>
<gene>
    <name evidence="2" type="ORF">HK097_002841</name>
</gene>
<proteinExistence type="predicted"/>
<keyword evidence="3" id="KW-1185">Reference proteome</keyword>
<evidence type="ECO:0000256" key="1">
    <source>
        <dbReference type="SAM" id="Phobius"/>
    </source>
</evidence>
<comment type="caution">
    <text evidence="2">The sequence shown here is derived from an EMBL/GenBank/DDBJ whole genome shotgun (WGS) entry which is preliminary data.</text>
</comment>
<feature type="transmembrane region" description="Helical" evidence="1">
    <location>
        <begin position="196"/>
        <end position="218"/>
    </location>
</feature>
<accession>A0AAD5SIK8</accession>
<feature type="transmembrane region" description="Helical" evidence="1">
    <location>
        <begin position="238"/>
        <end position="260"/>
    </location>
</feature>
<organism evidence="2 3">
    <name type="scientific">Rhizophlyctis rosea</name>
    <dbReference type="NCBI Taxonomy" id="64517"/>
    <lineage>
        <taxon>Eukaryota</taxon>
        <taxon>Fungi</taxon>
        <taxon>Fungi incertae sedis</taxon>
        <taxon>Chytridiomycota</taxon>
        <taxon>Chytridiomycota incertae sedis</taxon>
        <taxon>Chytridiomycetes</taxon>
        <taxon>Rhizophlyctidales</taxon>
        <taxon>Rhizophlyctidaceae</taxon>
        <taxon>Rhizophlyctis</taxon>
    </lineage>
</organism>
<keyword evidence="1" id="KW-0472">Membrane</keyword>
<protein>
    <submittedName>
        <fullName evidence="2">Uncharacterized protein</fullName>
    </submittedName>
</protein>
<keyword evidence="1" id="KW-0812">Transmembrane</keyword>